<protein>
    <recommendedName>
        <fullName evidence="2">NERD domain-containing protein</fullName>
    </recommendedName>
</protein>
<dbReference type="EMBL" id="BAABBV010000001">
    <property type="protein sequence ID" value="GAA4162771.1"/>
    <property type="molecule type" value="Genomic_DNA"/>
</dbReference>
<feature type="domain" description="NERD" evidence="2">
    <location>
        <begin position="57"/>
        <end position="170"/>
    </location>
</feature>
<evidence type="ECO:0000313" key="4">
    <source>
        <dbReference type="Proteomes" id="UP001415169"/>
    </source>
</evidence>
<keyword evidence="1" id="KW-0472">Membrane</keyword>
<proteinExistence type="predicted"/>
<name>A0ABP7ZL93_9MICO</name>
<evidence type="ECO:0000259" key="2">
    <source>
        <dbReference type="PROSITE" id="PS50965"/>
    </source>
</evidence>
<keyword evidence="1" id="KW-1133">Transmembrane helix</keyword>
<dbReference type="Pfam" id="PF08378">
    <property type="entry name" value="NERD"/>
    <property type="match status" value="1"/>
</dbReference>
<dbReference type="InterPro" id="IPR011528">
    <property type="entry name" value="NERD"/>
</dbReference>
<accession>A0ABP7ZL93</accession>
<keyword evidence="4" id="KW-1185">Reference proteome</keyword>
<comment type="caution">
    <text evidence="3">The sequence shown here is derived from an EMBL/GenBank/DDBJ whole genome shotgun (WGS) entry which is preliminary data.</text>
</comment>
<organism evidence="3 4">
    <name type="scientific">Gryllotalpicola daejeonensis</name>
    <dbReference type="NCBI Taxonomy" id="993087"/>
    <lineage>
        <taxon>Bacteria</taxon>
        <taxon>Bacillati</taxon>
        <taxon>Actinomycetota</taxon>
        <taxon>Actinomycetes</taxon>
        <taxon>Micrococcales</taxon>
        <taxon>Microbacteriaceae</taxon>
        <taxon>Gryllotalpicola</taxon>
    </lineage>
</organism>
<dbReference type="RefSeq" id="WP_344791846.1">
    <property type="nucleotide sequence ID" value="NZ_BAABBV010000001.1"/>
</dbReference>
<keyword evidence="1" id="KW-0812">Transmembrane</keyword>
<feature type="transmembrane region" description="Helical" evidence="1">
    <location>
        <begin position="247"/>
        <end position="265"/>
    </location>
</feature>
<evidence type="ECO:0000313" key="3">
    <source>
        <dbReference type="EMBL" id="GAA4162771.1"/>
    </source>
</evidence>
<dbReference type="Proteomes" id="UP001415169">
    <property type="component" value="Unassembled WGS sequence"/>
</dbReference>
<dbReference type="PROSITE" id="PS50965">
    <property type="entry name" value="NERD"/>
    <property type="match status" value="1"/>
</dbReference>
<evidence type="ECO:0000256" key="1">
    <source>
        <dbReference type="SAM" id="Phobius"/>
    </source>
</evidence>
<reference evidence="3" key="2">
    <citation type="submission" date="2023-12" db="EMBL/GenBank/DDBJ databases">
        <authorList>
            <person name="Sun Q."/>
            <person name="Inoue M."/>
        </authorList>
    </citation>
    <scope>NUCLEOTIDE SEQUENCE</scope>
    <source>
        <strain evidence="3">JCM 17590</strain>
    </source>
</reference>
<gene>
    <name evidence="3" type="ORF">GCM10022286_22200</name>
</gene>
<sequence length="272" mass="28732">MTDLTESARTELRAGRPAAASVIAACLAEQAKLLPRRRLADILGISPLADDAVPWYTGAIGELAVGRELARLDASEGWVVLHAVRVGTRDSDIDHVVIGPAGVFTINTKHHAGQRVSTGRSQIFVSGQAKPYVRNSVFEAERASKRLTDAVGFPVTARPILAFVDPKALAGKRELDGVHLTSATGLVRWLTKQPAIWGPDVSAAVTRAAALPSTWRAGDADWSSDDANLAAFAELRAKVTAMARVRALWALGGAAALLAASWSAIELLGHLA</sequence>
<reference evidence="3" key="1">
    <citation type="journal article" date="2014" name="Int. J. Syst. Evol. Microbiol.">
        <title>Complete genome of a new Firmicutes species belonging to the dominant human colonic microbiota ('Ruminococcus bicirculans') reveals two chromosomes and a selective capacity to utilize plant glucans.</title>
        <authorList>
            <consortium name="NISC Comparative Sequencing Program"/>
            <person name="Wegmann U."/>
            <person name="Louis P."/>
            <person name="Goesmann A."/>
            <person name="Henrissat B."/>
            <person name="Duncan S.H."/>
            <person name="Flint H.J."/>
        </authorList>
    </citation>
    <scope>NUCLEOTIDE SEQUENCE</scope>
    <source>
        <strain evidence="3">JCM 17590</strain>
    </source>
</reference>